<proteinExistence type="predicted"/>
<sequence length="178" mass="19916">MNIIIDTVVKEYDNVTIDIDGYVPIDIKLVDSKGNPPLYWRVGDGSKSLLELAVLPENGFLSAITLVMMDANSIHKVGNNQVELSCEESGLPIVNLDLWKDSANNDFSQRFIDNFNCDMQVYISEDTILIKIIESDNVNWIHCGGGFYLGLNEEKNITHLLINSLTQVDITNFTESVC</sequence>
<comment type="caution">
    <text evidence="1">The sequence shown here is derived from an EMBL/GenBank/DDBJ whole genome shotgun (WGS) entry which is preliminary data.</text>
</comment>
<protein>
    <submittedName>
        <fullName evidence="1">Uncharacterized protein</fullName>
    </submittedName>
</protein>
<accession>A0A542D0N3</accession>
<dbReference type="AlphaFoldDB" id="A0A542D0N3"/>
<name>A0A542D0N3_SERFO</name>
<dbReference type="EMBL" id="VISQ01000001">
    <property type="protein sequence ID" value="TVZ71128.1"/>
    <property type="molecule type" value="Genomic_DNA"/>
</dbReference>
<dbReference type="OrthoDB" id="6696717at2"/>
<reference evidence="1" key="1">
    <citation type="submission" date="2019-06" db="EMBL/GenBank/DDBJ databases">
        <authorList>
            <person name="Deangelis K."/>
            <person name="Huntemann M."/>
            <person name="Clum A."/>
            <person name="Pillay M."/>
            <person name="Palaniappan K."/>
            <person name="Varghese N."/>
            <person name="Mikhailova N."/>
            <person name="Stamatis D."/>
            <person name="Reddy T."/>
            <person name="Daum C."/>
            <person name="Shapiro N."/>
            <person name="Ivanova N."/>
            <person name="Kyrpides N."/>
            <person name="Woyke T."/>
        </authorList>
    </citation>
    <scope>NUCLEOTIDE SEQUENCE [LARGE SCALE GENOMIC DNA]</scope>
    <source>
        <strain evidence="1">128R</strain>
    </source>
</reference>
<gene>
    <name evidence="1" type="ORF">FHU10_3741</name>
</gene>
<organism evidence="1">
    <name type="scientific">Serratia fonticola</name>
    <dbReference type="NCBI Taxonomy" id="47917"/>
    <lineage>
        <taxon>Bacteria</taxon>
        <taxon>Pseudomonadati</taxon>
        <taxon>Pseudomonadota</taxon>
        <taxon>Gammaproteobacteria</taxon>
        <taxon>Enterobacterales</taxon>
        <taxon>Yersiniaceae</taxon>
        <taxon>Serratia</taxon>
    </lineage>
</organism>
<evidence type="ECO:0000313" key="1">
    <source>
        <dbReference type="EMBL" id="TVZ71128.1"/>
    </source>
</evidence>
<reference evidence="1" key="2">
    <citation type="submission" date="2019-08" db="EMBL/GenBank/DDBJ databases">
        <title>Investigation of anaerobic lignin degradation for improved lignocellulosic biofuels.</title>
        <authorList>
            <person name="Deangelis K.PhD."/>
        </authorList>
    </citation>
    <scope>NUCLEOTIDE SEQUENCE [LARGE SCALE GENOMIC DNA]</scope>
    <source>
        <strain evidence="1">128R</strain>
    </source>
</reference>